<comment type="subunit">
    <text evidence="6">Homotetramer.</text>
</comment>
<evidence type="ECO:0000256" key="1">
    <source>
        <dbReference type="ARBA" id="ARBA00001947"/>
    </source>
</evidence>
<evidence type="ECO:0000256" key="7">
    <source>
        <dbReference type="ARBA" id="ARBA00012863"/>
    </source>
</evidence>
<comment type="cofactor">
    <cofactor evidence="1">
        <name>Zn(2+)</name>
        <dbReference type="ChEBI" id="CHEBI:29105"/>
    </cofactor>
</comment>
<dbReference type="SUPFAM" id="SSF51556">
    <property type="entry name" value="Metallo-dependent hydrolases"/>
    <property type="match status" value="1"/>
</dbReference>
<dbReference type="PROSITE" id="PS00482">
    <property type="entry name" value="DIHYDROOROTASE_1"/>
    <property type="match status" value="1"/>
</dbReference>
<dbReference type="Gene3D" id="3.20.20.140">
    <property type="entry name" value="Metal-dependent hydrolases"/>
    <property type="match status" value="1"/>
</dbReference>
<evidence type="ECO:0000256" key="2">
    <source>
        <dbReference type="ARBA" id="ARBA00002368"/>
    </source>
</evidence>
<protein>
    <recommendedName>
        <fullName evidence="7">allantoinase</fullName>
        <ecNumber evidence="7">3.5.2.5</ecNumber>
    </recommendedName>
</protein>
<evidence type="ECO:0000313" key="12">
    <source>
        <dbReference type="EMBL" id="MCY1078972.1"/>
    </source>
</evidence>
<evidence type="ECO:0000256" key="4">
    <source>
        <dbReference type="ARBA" id="ARBA00010286"/>
    </source>
</evidence>
<reference evidence="12 13" key="1">
    <citation type="submission" date="2022-11" db="EMBL/GenBank/DDBJ databases">
        <title>Minimal conservation of predation-associated metabolite biosynthetic gene clusters underscores biosynthetic potential of Myxococcota including descriptions for ten novel species: Archangium lansinium sp. nov., Myxococcus landrumus sp. nov., Nannocystis bai.</title>
        <authorList>
            <person name="Ahearne A."/>
            <person name="Stevens C."/>
            <person name="Phillips K."/>
        </authorList>
    </citation>
    <scope>NUCLEOTIDE SEQUENCE [LARGE SCALE GENOMIC DNA]</scope>
    <source>
        <strain evidence="12 13">MIWBW</strain>
    </source>
</reference>
<dbReference type="InterPro" id="IPR050138">
    <property type="entry name" value="DHOase/Allantoinase_Hydrolase"/>
</dbReference>
<gene>
    <name evidence="12" type="primary">allB</name>
    <name evidence="12" type="ORF">OV287_31375</name>
</gene>
<evidence type="ECO:0000256" key="10">
    <source>
        <dbReference type="ARBA" id="ARBA00022833"/>
    </source>
</evidence>
<comment type="caution">
    <text evidence="12">The sequence shown here is derived from an EMBL/GenBank/DDBJ whole genome shotgun (WGS) entry which is preliminary data.</text>
</comment>
<proteinExistence type="inferred from homology"/>
<dbReference type="Pfam" id="PF01979">
    <property type="entry name" value="Amidohydro_1"/>
    <property type="match status" value="1"/>
</dbReference>
<comment type="function">
    <text evidence="2">Catalyzes the reversible cyclization of carbamoyl aspartate to dihydroorotate.</text>
</comment>
<dbReference type="InterPro" id="IPR032466">
    <property type="entry name" value="Metal_Hydrolase"/>
</dbReference>
<keyword evidence="8" id="KW-0479">Metal-binding</keyword>
<dbReference type="EC" id="3.5.2.5" evidence="7"/>
<comment type="pathway">
    <text evidence="3">Nitrogen metabolism; (S)-allantoin degradation; allantoate from (S)-allantoin: step 1/1.</text>
</comment>
<dbReference type="NCBIfam" id="TIGR03178">
    <property type="entry name" value="allantoinase"/>
    <property type="match status" value="1"/>
</dbReference>
<evidence type="ECO:0000256" key="6">
    <source>
        <dbReference type="ARBA" id="ARBA00011881"/>
    </source>
</evidence>
<keyword evidence="10" id="KW-0862">Zinc</keyword>
<evidence type="ECO:0000313" key="13">
    <source>
        <dbReference type="Proteomes" id="UP001207654"/>
    </source>
</evidence>
<evidence type="ECO:0000256" key="8">
    <source>
        <dbReference type="ARBA" id="ARBA00022723"/>
    </source>
</evidence>
<dbReference type="GO" id="GO:0004038">
    <property type="term" value="F:allantoinase activity"/>
    <property type="evidence" value="ECO:0007669"/>
    <property type="project" value="UniProtKB-EC"/>
</dbReference>
<name>A0ABT4ABD1_9BACT</name>
<keyword evidence="13" id="KW-1185">Reference proteome</keyword>
<dbReference type="InterPro" id="IPR017593">
    <property type="entry name" value="Allantoinase"/>
</dbReference>
<evidence type="ECO:0000259" key="11">
    <source>
        <dbReference type="Pfam" id="PF01979"/>
    </source>
</evidence>
<dbReference type="EMBL" id="JAPNKA010000001">
    <property type="protein sequence ID" value="MCY1078972.1"/>
    <property type="molecule type" value="Genomic_DNA"/>
</dbReference>
<evidence type="ECO:0000256" key="9">
    <source>
        <dbReference type="ARBA" id="ARBA00022801"/>
    </source>
</evidence>
<feature type="domain" description="Amidohydrolase-related" evidence="11">
    <location>
        <begin position="52"/>
        <end position="431"/>
    </location>
</feature>
<dbReference type="RefSeq" id="WP_267537730.1">
    <property type="nucleotide sequence ID" value="NZ_JAPNKA010000001.1"/>
</dbReference>
<accession>A0ABT4ABD1</accession>
<dbReference type="SUPFAM" id="SSF51338">
    <property type="entry name" value="Composite domain of metallo-dependent hydrolases"/>
    <property type="match status" value="1"/>
</dbReference>
<dbReference type="InterPro" id="IPR006680">
    <property type="entry name" value="Amidohydro-rel"/>
</dbReference>
<keyword evidence="9 12" id="KW-0378">Hydrolase</keyword>
<dbReference type="PANTHER" id="PTHR43668:SF2">
    <property type="entry name" value="ALLANTOINASE"/>
    <property type="match status" value="1"/>
</dbReference>
<dbReference type="InterPro" id="IPR011059">
    <property type="entry name" value="Metal-dep_hydrolase_composite"/>
</dbReference>
<comment type="similarity">
    <text evidence="5">Belongs to the metallo-dependent hydrolases superfamily. Allantoinase family.</text>
</comment>
<dbReference type="PANTHER" id="PTHR43668">
    <property type="entry name" value="ALLANTOINASE"/>
    <property type="match status" value="1"/>
</dbReference>
<evidence type="ECO:0000256" key="5">
    <source>
        <dbReference type="ARBA" id="ARBA00010368"/>
    </source>
</evidence>
<dbReference type="Proteomes" id="UP001207654">
    <property type="component" value="Unassembled WGS sequence"/>
</dbReference>
<dbReference type="InterPro" id="IPR002195">
    <property type="entry name" value="Dihydroorotase_CS"/>
</dbReference>
<organism evidence="12 13">
    <name type="scientific">Archangium lansingense</name>
    <dbReference type="NCBI Taxonomy" id="2995310"/>
    <lineage>
        <taxon>Bacteria</taxon>
        <taxon>Pseudomonadati</taxon>
        <taxon>Myxococcota</taxon>
        <taxon>Myxococcia</taxon>
        <taxon>Myxococcales</taxon>
        <taxon>Cystobacterineae</taxon>
        <taxon>Archangiaceae</taxon>
        <taxon>Archangium</taxon>
    </lineage>
</organism>
<sequence length="453" mass="48696">MQPFIVRGRRVLTPQGIRPAAIHIQDGRISKVEAGDAPLPPGANVLEAGELLVTPGVVDSHVHINEPGRTEWEGFETATAAAAAGGITTVVDMPLNCIPATTTREAAEAKLAALEGKLHVDVAFWGGVIPGNVDALEGLAKFGVPGCKCFTCPSGVDEFPHVTRADLDVALPRLRDLGLTLLVHAEAPGPLDAAEHAVAGKDPRDYRTYLDSRPRSAEDEAIAMIIDLCRKHRARAHIVHLSSASALPMIRAAQQEGVQITAETCLHYLAFTAEEIAAGATSFKCAPPIREAENRELLWRGLEDGTIGMVVSDHSPCTPALKKPEAGDFLQAWGGISSLQLGLSVLWTLAKERGYSVEQMFRWNVEGPARLAGVSDRKGRLAPGYDADLVLWDDTASFVVQPEAIRHRHRVTPYAGRRLFGQVKKTLVGGRMAYDAASNQPPATVGRFLAVRR</sequence>
<evidence type="ECO:0000256" key="3">
    <source>
        <dbReference type="ARBA" id="ARBA00004968"/>
    </source>
</evidence>
<comment type="similarity">
    <text evidence="4">Belongs to the metallo-dependent hydrolases superfamily. DHOase family. Class I DHOase subfamily.</text>
</comment>